<organism evidence="1 2">
    <name type="scientific">Eisenbergiella porci</name>
    <dbReference type="NCBI Taxonomy" id="2652274"/>
    <lineage>
        <taxon>Bacteria</taxon>
        <taxon>Bacillati</taxon>
        <taxon>Bacillota</taxon>
        <taxon>Clostridia</taxon>
        <taxon>Lachnospirales</taxon>
        <taxon>Lachnospiraceae</taxon>
        <taxon>Eisenbergiella</taxon>
    </lineage>
</organism>
<accession>A0A6N7W040</accession>
<reference evidence="1 2" key="1">
    <citation type="submission" date="2019-08" db="EMBL/GenBank/DDBJ databases">
        <title>In-depth cultivation of the pig gut microbiome towards novel bacterial diversity and tailored functional studies.</title>
        <authorList>
            <person name="Wylensek D."/>
            <person name="Hitch T.C.A."/>
            <person name="Clavel T."/>
        </authorList>
    </citation>
    <scope>NUCLEOTIDE SEQUENCE [LARGE SCALE GENOMIC DNA]</scope>
    <source>
        <strain evidence="1 2">WCA-389-WT-23B</strain>
    </source>
</reference>
<keyword evidence="2" id="KW-1185">Reference proteome</keyword>
<evidence type="ECO:0000313" key="1">
    <source>
        <dbReference type="EMBL" id="MSS87922.1"/>
    </source>
</evidence>
<sequence>MSYQVYVLHLIDGTTIQMAEDYDLPVEKGIVGQFSKAAQDDVLTVGDPILGFTYIPKRNIVYMKTGDVIVR</sequence>
<comment type="caution">
    <text evidence="1">The sequence shown here is derived from an EMBL/GenBank/DDBJ whole genome shotgun (WGS) entry which is preliminary data.</text>
</comment>
<dbReference type="Proteomes" id="UP000436047">
    <property type="component" value="Unassembled WGS sequence"/>
</dbReference>
<gene>
    <name evidence="1" type="ORF">FYJ45_06165</name>
</gene>
<dbReference type="RefSeq" id="WP_154463908.1">
    <property type="nucleotide sequence ID" value="NZ_JAXFEN010000072.1"/>
</dbReference>
<protein>
    <submittedName>
        <fullName evidence="1">Uncharacterized protein</fullName>
    </submittedName>
</protein>
<name>A0A6N7W040_9FIRM</name>
<evidence type="ECO:0000313" key="2">
    <source>
        <dbReference type="Proteomes" id="UP000436047"/>
    </source>
</evidence>
<dbReference type="AlphaFoldDB" id="A0A6N7W040"/>
<dbReference type="EMBL" id="VUMI01000007">
    <property type="protein sequence ID" value="MSS87922.1"/>
    <property type="molecule type" value="Genomic_DNA"/>
</dbReference>
<dbReference type="GeneID" id="86052656"/>
<proteinExistence type="predicted"/>